<feature type="domain" description="AAA+ ATPase" evidence="4">
    <location>
        <begin position="99"/>
        <end position="231"/>
    </location>
</feature>
<evidence type="ECO:0000256" key="1">
    <source>
        <dbReference type="ARBA" id="ARBA00008059"/>
    </source>
</evidence>
<evidence type="ECO:0000256" key="2">
    <source>
        <dbReference type="ARBA" id="ARBA00022741"/>
    </source>
</evidence>
<dbReference type="AlphaFoldDB" id="A0A3B0Y4F5"/>
<dbReference type="SMART" id="SM00382">
    <property type="entry name" value="AAA"/>
    <property type="match status" value="1"/>
</dbReference>
<name>A0A3B0Y4F5_9ZZZZ</name>
<evidence type="ECO:0000259" key="4">
    <source>
        <dbReference type="SMART" id="SM00382"/>
    </source>
</evidence>
<dbReference type="CDD" id="cd00009">
    <property type="entry name" value="AAA"/>
    <property type="match status" value="1"/>
</dbReference>
<dbReference type="InterPro" id="IPR047661">
    <property type="entry name" value="IstB"/>
</dbReference>
<proteinExistence type="inferred from homology"/>
<dbReference type="GO" id="GO:0006260">
    <property type="term" value="P:DNA replication"/>
    <property type="evidence" value="ECO:0007669"/>
    <property type="project" value="TreeGrafter"/>
</dbReference>
<dbReference type="PANTHER" id="PTHR30050">
    <property type="entry name" value="CHROMOSOMAL REPLICATION INITIATOR PROTEIN DNAA"/>
    <property type="match status" value="1"/>
</dbReference>
<dbReference type="InterPro" id="IPR002611">
    <property type="entry name" value="IstB_ATP-bd"/>
</dbReference>
<dbReference type="Pfam" id="PF01695">
    <property type="entry name" value="IstB_IS21"/>
    <property type="match status" value="1"/>
</dbReference>
<dbReference type="EMBL" id="UOFI01000141">
    <property type="protein sequence ID" value="VAW69049.1"/>
    <property type="molecule type" value="Genomic_DNA"/>
</dbReference>
<dbReference type="InterPro" id="IPR028350">
    <property type="entry name" value="DNAC/IstB-like"/>
</dbReference>
<evidence type="ECO:0000313" key="5">
    <source>
        <dbReference type="EMBL" id="VAW69049.1"/>
    </source>
</evidence>
<evidence type="ECO:0000256" key="3">
    <source>
        <dbReference type="ARBA" id="ARBA00022840"/>
    </source>
</evidence>
<dbReference type="SUPFAM" id="SSF52540">
    <property type="entry name" value="P-loop containing nucleoside triphosphate hydrolases"/>
    <property type="match status" value="1"/>
</dbReference>
<dbReference type="InterPro" id="IPR027417">
    <property type="entry name" value="P-loop_NTPase"/>
</dbReference>
<keyword evidence="2" id="KW-0547">Nucleotide-binding</keyword>
<dbReference type="PIRSF" id="PIRSF003073">
    <property type="entry name" value="DNAC_TnpB_IstB"/>
    <property type="match status" value="1"/>
</dbReference>
<reference evidence="5" key="1">
    <citation type="submission" date="2018-06" db="EMBL/GenBank/DDBJ databases">
        <authorList>
            <person name="Zhirakovskaya E."/>
        </authorList>
    </citation>
    <scope>NUCLEOTIDE SEQUENCE</scope>
</reference>
<dbReference type="Gene3D" id="3.40.50.300">
    <property type="entry name" value="P-loop containing nucleotide triphosphate hydrolases"/>
    <property type="match status" value="1"/>
</dbReference>
<protein>
    <submittedName>
        <fullName evidence="5">Mobile element protein</fullName>
    </submittedName>
</protein>
<dbReference type="InterPro" id="IPR003593">
    <property type="entry name" value="AAA+_ATPase"/>
</dbReference>
<accession>A0A3B0Y4F5</accession>
<organism evidence="5">
    <name type="scientific">hydrothermal vent metagenome</name>
    <dbReference type="NCBI Taxonomy" id="652676"/>
    <lineage>
        <taxon>unclassified sequences</taxon>
        <taxon>metagenomes</taxon>
        <taxon>ecological metagenomes</taxon>
    </lineage>
</organism>
<sequence>MQNQQTLQQLRALKLIGMADALEQQHNQPATHEELSFEERLCLLVDRESTHRHNNKITRLLKAAKLKLQANPEDIDYSHPRGLNKSQFASLLNGDWLQQHHNILVTGPTGCGKTYLACVLATQACRLGYSVRYFRASRLLEALSIAHGDGRFSKLIRQLEKTDLLVFDDWGLETLSLGQRNDLLEIMEDRHGNKSTLITSQLPIKKWHHAIGDATLADAILDRLLHNAHKLNLKGESMRKMKSDLLSESAPAQC</sequence>
<comment type="similarity">
    <text evidence="1">Belongs to the IS21/IS1162 putative ATP-binding protein family.</text>
</comment>
<gene>
    <name evidence="5" type="ORF">MNBD_GAMMA09-11</name>
</gene>
<dbReference type="GO" id="GO:0005524">
    <property type="term" value="F:ATP binding"/>
    <property type="evidence" value="ECO:0007669"/>
    <property type="project" value="UniProtKB-KW"/>
</dbReference>
<dbReference type="NCBIfam" id="NF038214">
    <property type="entry name" value="IS21_help_AAA"/>
    <property type="match status" value="1"/>
</dbReference>
<keyword evidence="3" id="KW-0067">ATP-binding</keyword>
<dbReference type="PANTHER" id="PTHR30050:SF4">
    <property type="entry name" value="ATP-BINDING PROTEIN RV3427C IN INSERTION SEQUENCE-RELATED"/>
    <property type="match status" value="1"/>
</dbReference>